<protein>
    <recommendedName>
        <fullName evidence="4">Translation elongation factor EFG/EF2 domain-containing protein</fullName>
    </recommendedName>
</protein>
<organism evidence="5 6">
    <name type="scientific">Paenibacillus cookii</name>
    <dbReference type="NCBI Taxonomy" id="157839"/>
    <lineage>
        <taxon>Bacteria</taxon>
        <taxon>Bacillati</taxon>
        <taxon>Bacillota</taxon>
        <taxon>Bacilli</taxon>
        <taxon>Bacillales</taxon>
        <taxon>Paenibacillaceae</taxon>
        <taxon>Paenibacillus</taxon>
    </lineage>
</organism>
<dbReference type="SUPFAM" id="SSF54211">
    <property type="entry name" value="Ribosomal protein S5 domain 2-like"/>
    <property type="match status" value="1"/>
</dbReference>
<dbReference type="SMART" id="SM00889">
    <property type="entry name" value="EFG_IV"/>
    <property type="match status" value="1"/>
</dbReference>
<evidence type="ECO:0000313" key="5">
    <source>
        <dbReference type="EMBL" id="GIO68270.1"/>
    </source>
</evidence>
<dbReference type="InterPro" id="IPR014721">
    <property type="entry name" value="Ribsml_uS5_D2-typ_fold_subgr"/>
</dbReference>
<name>A0ABQ4LYB5_9BACL</name>
<dbReference type="Pfam" id="PF14492">
    <property type="entry name" value="EFG_III"/>
    <property type="match status" value="1"/>
</dbReference>
<dbReference type="Pfam" id="PF00679">
    <property type="entry name" value="EFG_C"/>
    <property type="match status" value="1"/>
</dbReference>
<dbReference type="PANTHER" id="PTHR43636:SF2">
    <property type="entry name" value="ELONGATION FACTOR G, MITOCHONDRIAL"/>
    <property type="match status" value="1"/>
</dbReference>
<keyword evidence="3" id="KW-0342">GTP-binding</keyword>
<dbReference type="InterPro" id="IPR020568">
    <property type="entry name" value="Ribosomal_Su5_D2-typ_SF"/>
</dbReference>
<dbReference type="InterPro" id="IPR000640">
    <property type="entry name" value="EFG_V-like"/>
</dbReference>
<dbReference type="Proteomes" id="UP000680638">
    <property type="component" value="Unassembled WGS sequence"/>
</dbReference>
<evidence type="ECO:0000259" key="4">
    <source>
        <dbReference type="SMART" id="SM00889"/>
    </source>
</evidence>
<reference evidence="5 6" key="1">
    <citation type="submission" date="2021-03" db="EMBL/GenBank/DDBJ databases">
        <title>Antimicrobial resistance genes in bacteria isolated from Japanese honey, and their potential for conferring macrolide and lincosamide resistance in the American foulbrood pathogen Paenibacillus larvae.</title>
        <authorList>
            <person name="Okamoto M."/>
            <person name="Kumagai M."/>
            <person name="Kanamori H."/>
            <person name="Takamatsu D."/>
        </authorList>
    </citation>
    <scope>NUCLEOTIDE SEQUENCE [LARGE SCALE GENOMIC DNA]</scope>
    <source>
        <strain evidence="5 6">J21TS3</strain>
    </source>
</reference>
<keyword evidence="6" id="KW-1185">Reference proteome</keyword>
<dbReference type="InterPro" id="IPR005517">
    <property type="entry name" value="Transl_elong_EFG/EF2_IV"/>
</dbReference>
<dbReference type="Gene3D" id="3.30.230.10">
    <property type="match status" value="1"/>
</dbReference>
<keyword evidence="1" id="KW-0547">Nucleotide-binding</keyword>
<dbReference type="Pfam" id="PF03764">
    <property type="entry name" value="EFG_IV"/>
    <property type="match status" value="1"/>
</dbReference>
<dbReference type="InterPro" id="IPR035647">
    <property type="entry name" value="EFG_III/V"/>
</dbReference>
<sequence>MLHQALSRLTVEDPYLEYQHDQYANEHTIRVFGRVQQEVLADTIREQYGIQVTFSPPKVLCIEKPAGVGESAEMMGDPGNLFWATVGFTVEPGTSGSGITYSLAVELGSLPLSFQKAIRETVEETLKEGLYGWPVTDIAVTLTHTGYASPVSTAKDFRRLAPLVLMDALSKAGTAVFEPVNAVHLVVPETALSKVITRLAQLEGSFHEPELQGTAVRLNGTIPVRTADRLQTELSSLTNGEGLLSMKPGGYAEVRSAYPENERRRLNPLNRGEYLLRLNKIL</sequence>
<evidence type="ECO:0000256" key="2">
    <source>
        <dbReference type="ARBA" id="ARBA00022917"/>
    </source>
</evidence>
<dbReference type="InterPro" id="IPR041095">
    <property type="entry name" value="EFG_II"/>
</dbReference>
<evidence type="ECO:0000256" key="1">
    <source>
        <dbReference type="ARBA" id="ARBA00022741"/>
    </source>
</evidence>
<comment type="caution">
    <text evidence="5">The sequence shown here is derived from an EMBL/GenBank/DDBJ whole genome shotgun (WGS) entry which is preliminary data.</text>
</comment>
<proteinExistence type="predicted"/>
<evidence type="ECO:0000313" key="6">
    <source>
        <dbReference type="Proteomes" id="UP000680638"/>
    </source>
</evidence>
<gene>
    <name evidence="5" type="ORF">J21TS3_30910</name>
</gene>
<dbReference type="RefSeq" id="WP_246536971.1">
    <property type="nucleotide sequence ID" value="NZ_BORW01000016.1"/>
</dbReference>
<accession>A0ABQ4LYB5</accession>
<dbReference type="CDD" id="cd01684">
    <property type="entry name" value="Tet_like_IV"/>
    <property type="match status" value="1"/>
</dbReference>
<keyword evidence="2" id="KW-0648">Protein biosynthesis</keyword>
<dbReference type="SUPFAM" id="SSF54980">
    <property type="entry name" value="EF-G C-terminal domain-like"/>
    <property type="match status" value="2"/>
</dbReference>
<dbReference type="PRINTS" id="PR01037">
    <property type="entry name" value="TCRTETOQM"/>
</dbReference>
<evidence type="ECO:0000256" key="3">
    <source>
        <dbReference type="ARBA" id="ARBA00023134"/>
    </source>
</evidence>
<dbReference type="PANTHER" id="PTHR43636">
    <property type="entry name" value="ELONGATION FACTOR G, MITOCHONDRIAL"/>
    <property type="match status" value="1"/>
</dbReference>
<dbReference type="Gene3D" id="3.30.70.870">
    <property type="entry name" value="Elongation Factor G (Translational Gtpase), domain 3"/>
    <property type="match status" value="1"/>
</dbReference>
<dbReference type="EMBL" id="BORW01000016">
    <property type="protein sequence ID" value="GIO68270.1"/>
    <property type="molecule type" value="Genomic_DNA"/>
</dbReference>
<feature type="domain" description="Translation elongation factor EFG/EF2" evidence="4">
    <location>
        <begin position="58"/>
        <end position="173"/>
    </location>
</feature>
<dbReference type="Gene3D" id="3.30.70.240">
    <property type="match status" value="1"/>
</dbReference>